<keyword evidence="3" id="KW-1185">Reference proteome</keyword>
<reference evidence="2 3" key="1">
    <citation type="journal article" date="2017" name="Environ. Microbiol.">
        <title>Genomic and physiological analyses of 'Reinekea forsetii' reveal a versatile opportunistic lifestyle during spring algae blooms.</title>
        <authorList>
            <person name="Avci B."/>
            <person name="Hahnke R.L."/>
            <person name="Chafee M."/>
            <person name="Fischer T."/>
            <person name="Gruber-Vodicka H."/>
            <person name="Tegetmeyer H.E."/>
            <person name="Harder J."/>
            <person name="Fuchs B.M."/>
            <person name="Amann R.I."/>
            <person name="Teeling H."/>
        </authorList>
    </citation>
    <scope>NUCLEOTIDE SEQUENCE [LARGE SCALE GENOMIC DNA]</scope>
    <source>
        <strain evidence="2 3">Hel1_31_D35</strain>
    </source>
</reference>
<evidence type="ECO:0000256" key="1">
    <source>
        <dbReference type="ARBA" id="ARBA00023002"/>
    </source>
</evidence>
<dbReference type="InterPro" id="IPR039068">
    <property type="entry name" value="PqqC-like"/>
</dbReference>
<proteinExistence type="predicted"/>
<dbReference type="RefSeq" id="WP_100257450.1">
    <property type="nucleotide sequence ID" value="NZ_CP011797.1"/>
</dbReference>
<dbReference type="SUPFAM" id="SSF48613">
    <property type="entry name" value="Heme oxygenase-like"/>
    <property type="match status" value="1"/>
</dbReference>
<accession>A0A2K8KRD1</accession>
<dbReference type="Pfam" id="PF14518">
    <property type="entry name" value="Haem_oxygenas_2"/>
    <property type="match status" value="1"/>
</dbReference>
<evidence type="ECO:0000313" key="3">
    <source>
        <dbReference type="Proteomes" id="UP000229757"/>
    </source>
</evidence>
<evidence type="ECO:0000313" key="2">
    <source>
        <dbReference type="EMBL" id="ATX77172.1"/>
    </source>
</evidence>
<dbReference type="Proteomes" id="UP000229757">
    <property type="component" value="Chromosome"/>
</dbReference>
<organism evidence="2 3">
    <name type="scientific">Reinekea forsetii</name>
    <dbReference type="NCBI Taxonomy" id="1336806"/>
    <lineage>
        <taxon>Bacteria</taxon>
        <taxon>Pseudomonadati</taxon>
        <taxon>Pseudomonadota</taxon>
        <taxon>Gammaproteobacteria</taxon>
        <taxon>Oceanospirillales</taxon>
        <taxon>Saccharospirillaceae</taxon>
        <taxon>Reinekea</taxon>
    </lineage>
</organism>
<dbReference type="InterPro" id="IPR016084">
    <property type="entry name" value="Haem_Oase-like_multi-hlx"/>
</dbReference>
<dbReference type="Gene3D" id="1.20.910.10">
    <property type="entry name" value="Heme oxygenase-like"/>
    <property type="match status" value="1"/>
</dbReference>
<dbReference type="OrthoDB" id="9800756at2"/>
<sequence length="252" mass="28857">MEHMTNPYDPALIESSQIQTRIAYITRVEQEMLSHRFLDHEFFIKLRDGYFTPEFVAFFTAQYSKHIAVFTKALSNLLGATNDLESRYMLFDNLYEEMGMGVFEECHYRLYCDMMSSMGLAPDFAASLPQMDSIEVLNDALLNATNDVVIGLTWLGIGGEQTIPNHFPCMRKSVADAYADKDLDWRFFDRHGERDEMHADDAKMVLACNMKDGDEHKIVSEATKCLHARAVVCEEFMQIARANPTKYIRSAA</sequence>
<dbReference type="GO" id="GO:0016491">
    <property type="term" value="F:oxidoreductase activity"/>
    <property type="evidence" value="ECO:0007669"/>
    <property type="project" value="UniProtKB-KW"/>
</dbReference>
<keyword evidence="1" id="KW-0560">Oxidoreductase</keyword>
<dbReference type="PANTHER" id="PTHR40279:SF3">
    <property type="entry name" value="4-AMINOBENZOATE SYNTHASE"/>
    <property type="match status" value="1"/>
</dbReference>
<dbReference type="AlphaFoldDB" id="A0A2K8KRD1"/>
<gene>
    <name evidence="2" type="ORF">REIFOR_02037</name>
</gene>
<protein>
    <recommendedName>
        <fullName evidence="4">Iron-containing redox enzyme family protein</fullName>
    </recommendedName>
</protein>
<dbReference type="EMBL" id="CP011797">
    <property type="protein sequence ID" value="ATX77172.1"/>
    <property type="molecule type" value="Genomic_DNA"/>
</dbReference>
<name>A0A2K8KRD1_9GAMM</name>
<evidence type="ECO:0008006" key="4">
    <source>
        <dbReference type="Google" id="ProtNLM"/>
    </source>
</evidence>
<dbReference type="KEGG" id="rfo:REIFOR_02037"/>
<dbReference type="PANTHER" id="PTHR40279">
    <property type="entry name" value="PQQC-LIKE PROTEIN"/>
    <property type="match status" value="1"/>
</dbReference>
<dbReference type="SMART" id="SM01236">
    <property type="entry name" value="Haem_oxygenase_2"/>
    <property type="match status" value="1"/>
</dbReference>